<dbReference type="EMBL" id="JAEPRA010000002">
    <property type="protein sequence ID" value="KAG2188266.1"/>
    <property type="molecule type" value="Genomic_DNA"/>
</dbReference>
<dbReference type="Gene3D" id="3.40.50.620">
    <property type="entry name" value="HUPs"/>
    <property type="match status" value="1"/>
</dbReference>
<dbReference type="CDD" id="cd23659">
    <property type="entry name" value="USP_At3g01520-like"/>
    <property type="match status" value="1"/>
</dbReference>
<dbReference type="AlphaFoldDB" id="A0A8H7QBD3"/>
<keyword evidence="3" id="KW-1185">Reference proteome</keyword>
<sequence length="197" mass="22696">MENNHDIVHHVQEHEDYSTLTRVVVICLDEETCESVFQWSVHNFINPQLDMVILVNVRPSEHFTTPYGNQTDYLIKIAERHRDESHALLKKYGAQLTAKKIACKAISMHGDAQYEIVSKVQEVKADVVIVGSHGSGFLKRCDSDRECQPILRQSLRLHCDSGQSSSDHRSRYFIFNMIVPCTNSRYLLTMVRNFTMI</sequence>
<evidence type="ECO:0000313" key="2">
    <source>
        <dbReference type="EMBL" id="KAG2188266.1"/>
    </source>
</evidence>
<dbReference type="PANTHER" id="PTHR31964">
    <property type="entry name" value="ADENINE NUCLEOTIDE ALPHA HYDROLASES-LIKE SUPERFAMILY PROTEIN"/>
    <property type="match status" value="1"/>
</dbReference>
<reference evidence="2" key="1">
    <citation type="submission" date="2020-12" db="EMBL/GenBank/DDBJ databases">
        <title>Metabolic potential, ecology and presence of endohyphal bacteria is reflected in genomic diversity of Mucoromycotina.</title>
        <authorList>
            <person name="Muszewska A."/>
            <person name="Okrasinska A."/>
            <person name="Steczkiewicz K."/>
            <person name="Drgas O."/>
            <person name="Orlowska M."/>
            <person name="Perlinska-Lenart U."/>
            <person name="Aleksandrzak-Piekarczyk T."/>
            <person name="Szatraj K."/>
            <person name="Zielenkiewicz U."/>
            <person name="Pilsyk S."/>
            <person name="Malc E."/>
            <person name="Mieczkowski P."/>
            <person name="Kruszewska J.S."/>
            <person name="Biernat P."/>
            <person name="Pawlowska J."/>
        </authorList>
    </citation>
    <scope>NUCLEOTIDE SEQUENCE</scope>
    <source>
        <strain evidence="2">WA0000051536</strain>
    </source>
</reference>
<gene>
    <name evidence="2" type="ORF">INT44_001019</name>
</gene>
<proteinExistence type="predicted"/>
<accession>A0A8H7QBD3</accession>
<dbReference type="Proteomes" id="UP000612746">
    <property type="component" value="Unassembled WGS sequence"/>
</dbReference>
<name>A0A8H7QBD3_9FUNG</name>
<organism evidence="2 3">
    <name type="scientific">Umbelopsis vinacea</name>
    <dbReference type="NCBI Taxonomy" id="44442"/>
    <lineage>
        <taxon>Eukaryota</taxon>
        <taxon>Fungi</taxon>
        <taxon>Fungi incertae sedis</taxon>
        <taxon>Mucoromycota</taxon>
        <taxon>Mucoromycotina</taxon>
        <taxon>Umbelopsidomycetes</taxon>
        <taxon>Umbelopsidales</taxon>
        <taxon>Umbelopsidaceae</taxon>
        <taxon>Umbelopsis</taxon>
    </lineage>
</organism>
<protein>
    <recommendedName>
        <fullName evidence="1">UspA domain-containing protein</fullName>
    </recommendedName>
</protein>
<evidence type="ECO:0000313" key="3">
    <source>
        <dbReference type="Proteomes" id="UP000612746"/>
    </source>
</evidence>
<dbReference type="PANTHER" id="PTHR31964:SF140">
    <property type="entry name" value="UNIVERSAL STRESS PROTEIN FAMILY PROTEIN"/>
    <property type="match status" value="1"/>
</dbReference>
<evidence type="ECO:0000259" key="1">
    <source>
        <dbReference type="Pfam" id="PF00582"/>
    </source>
</evidence>
<comment type="caution">
    <text evidence="2">The sequence shown here is derived from an EMBL/GenBank/DDBJ whole genome shotgun (WGS) entry which is preliminary data.</text>
</comment>
<dbReference type="OrthoDB" id="843225at2759"/>
<dbReference type="InterPro" id="IPR014729">
    <property type="entry name" value="Rossmann-like_a/b/a_fold"/>
</dbReference>
<dbReference type="SUPFAM" id="SSF52402">
    <property type="entry name" value="Adenine nucleotide alpha hydrolases-like"/>
    <property type="match status" value="1"/>
</dbReference>
<dbReference type="InterPro" id="IPR006016">
    <property type="entry name" value="UspA"/>
</dbReference>
<feature type="domain" description="UspA" evidence="1">
    <location>
        <begin position="23"/>
        <end position="140"/>
    </location>
</feature>
<dbReference type="Pfam" id="PF00582">
    <property type="entry name" value="Usp"/>
    <property type="match status" value="1"/>
</dbReference>